<protein>
    <recommendedName>
        <fullName evidence="1">Type II/III secretion system secretin-like domain-containing protein</fullName>
    </recommendedName>
</protein>
<dbReference type="PANTHER" id="PTHR30604">
    <property type="entry name" value="PROTEIN TRANSPORT PROTEIN HOFQ"/>
    <property type="match status" value="1"/>
</dbReference>
<evidence type="ECO:0000259" key="1">
    <source>
        <dbReference type="Pfam" id="PF00263"/>
    </source>
</evidence>
<dbReference type="AlphaFoldDB" id="X1R038"/>
<evidence type="ECO:0000313" key="2">
    <source>
        <dbReference type="EMBL" id="GAI74157.1"/>
    </source>
</evidence>
<sequence length="117" mass="13230">TEEYRPTTLKRSAETTVIVKDKNTVVIGGIIGESTERGTYKVPCLGDIPGLGWFFKSISRSRNKTNLFVFLTPHIIGSSIEAKKIYKDKKEEIDRIKEGVIKMYKKSGVRSQDSTFK</sequence>
<dbReference type="InterPro" id="IPR004846">
    <property type="entry name" value="T2SS/T3SS_dom"/>
</dbReference>
<reference evidence="2" key="1">
    <citation type="journal article" date="2014" name="Front. Microbiol.">
        <title>High frequency of phylogenetically diverse reductive dehalogenase-homologous genes in deep subseafloor sedimentary metagenomes.</title>
        <authorList>
            <person name="Kawai M."/>
            <person name="Futagami T."/>
            <person name="Toyoda A."/>
            <person name="Takaki Y."/>
            <person name="Nishi S."/>
            <person name="Hori S."/>
            <person name="Arai W."/>
            <person name="Tsubouchi T."/>
            <person name="Morono Y."/>
            <person name="Uchiyama I."/>
            <person name="Ito T."/>
            <person name="Fujiyama A."/>
            <person name="Inagaki F."/>
            <person name="Takami H."/>
        </authorList>
    </citation>
    <scope>NUCLEOTIDE SEQUENCE</scope>
    <source>
        <strain evidence="2">Expedition CK06-06</strain>
    </source>
</reference>
<organism evidence="2">
    <name type="scientific">marine sediment metagenome</name>
    <dbReference type="NCBI Taxonomy" id="412755"/>
    <lineage>
        <taxon>unclassified sequences</taxon>
        <taxon>metagenomes</taxon>
        <taxon>ecological metagenomes</taxon>
    </lineage>
</organism>
<dbReference type="PRINTS" id="PR01032">
    <property type="entry name" value="PHAGEIV"/>
</dbReference>
<comment type="caution">
    <text evidence="2">The sequence shown here is derived from an EMBL/GenBank/DDBJ whole genome shotgun (WGS) entry which is preliminary data.</text>
</comment>
<name>X1R038_9ZZZZ</name>
<proteinExistence type="predicted"/>
<accession>X1R038</accession>
<dbReference type="InterPro" id="IPR051808">
    <property type="entry name" value="Type_IV_pilus_biogenesis"/>
</dbReference>
<dbReference type="PANTHER" id="PTHR30604:SF1">
    <property type="entry name" value="DNA UTILIZATION PROTEIN HOFQ"/>
    <property type="match status" value="1"/>
</dbReference>
<feature type="domain" description="Type II/III secretion system secretin-like" evidence="1">
    <location>
        <begin position="5"/>
        <end position="76"/>
    </location>
</feature>
<dbReference type="Pfam" id="PF00263">
    <property type="entry name" value="Secretin"/>
    <property type="match status" value="1"/>
</dbReference>
<gene>
    <name evidence="2" type="ORF">S12H4_15790</name>
</gene>
<dbReference type="EMBL" id="BARW01007604">
    <property type="protein sequence ID" value="GAI74157.1"/>
    <property type="molecule type" value="Genomic_DNA"/>
</dbReference>
<feature type="non-terminal residue" evidence="2">
    <location>
        <position position="1"/>
    </location>
</feature>
<dbReference type="GO" id="GO:0009306">
    <property type="term" value="P:protein secretion"/>
    <property type="evidence" value="ECO:0007669"/>
    <property type="project" value="InterPro"/>
</dbReference>